<proteinExistence type="predicted"/>
<dbReference type="AlphaFoldDB" id="A0A9P4N4S9"/>
<gene>
    <name evidence="1" type="ORF">CC78DRAFT_579559</name>
</gene>
<dbReference type="Proteomes" id="UP000800093">
    <property type="component" value="Unassembled WGS sequence"/>
</dbReference>
<evidence type="ECO:0000313" key="1">
    <source>
        <dbReference type="EMBL" id="KAF2265153.1"/>
    </source>
</evidence>
<accession>A0A9P4N4S9</accession>
<sequence length="174" mass="19126">MPIGHRRTTVTDAVKLASCVCMLRRPASTRRPVLAIIHIHIHIAPGPLVTRFVCSLKGTNNRARTAADCTSLSLGPSASFQRRGLRYAGCSSKPLRPLDYSHAFDLVGSSSGLRTRPLFFFFLYSTLAPPWSSLSAAFVPPSHRDLILLLRDNVTVLLLPTKPHRTATTDLRPT</sequence>
<keyword evidence="2" id="KW-1185">Reference proteome</keyword>
<evidence type="ECO:0000313" key="2">
    <source>
        <dbReference type="Proteomes" id="UP000800093"/>
    </source>
</evidence>
<organism evidence="1 2">
    <name type="scientific">Lojkania enalia</name>
    <dbReference type="NCBI Taxonomy" id="147567"/>
    <lineage>
        <taxon>Eukaryota</taxon>
        <taxon>Fungi</taxon>
        <taxon>Dikarya</taxon>
        <taxon>Ascomycota</taxon>
        <taxon>Pezizomycotina</taxon>
        <taxon>Dothideomycetes</taxon>
        <taxon>Pleosporomycetidae</taxon>
        <taxon>Pleosporales</taxon>
        <taxon>Pleosporales incertae sedis</taxon>
        <taxon>Lojkania</taxon>
    </lineage>
</organism>
<reference evidence="2" key="1">
    <citation type="journal article" date="2020" name="Stud. Mycol.">
        <title>101 Dothideomycetes genomes: A test case for predicting lifestyles and emergence of pathogens.</title>
        <authorList>
            <person name="Haridas S."/>
            <person name="Albert R."/>
            <person name="Binder M."/>
            <person name="Bloem J."/>
            <person name="LaButti K."/>
            <person name="Salamov A."/>
            <person name="Andreopoulos B."/>
            <person name="Baker S."/>
            <person name="Barry K."/>
            <person name="Bills G."/>
            <person name="Bluhm B."/>
            <person name="Cannon C."/>
            <person name="Castanera R."/>
            <person name="Culley D."/>
            <person name="Daum C."/>
            <person name="Ezra D."/>
            <person name="Gonzalez J."/>
            <person name="Henrissat B."/>
            <person name="Kuo A."/>
            <person name="Liang C."/>
            <person name="Lipzen A."/>
            <person name="Lutzoni F."/>
            <person name="Magnuson J."/>
            <person name="Mondo S."/>
            <person name="Nolan M."/>
            <person name="Ohm R."/>
            <person name="Pangilinan J."/>
            <person name="Park H.-J."/>
            <person name="Ramirez L."/>
            <person name="Alfaro M."/>
            <person name="Sun H."/>
            <person name="Tritt A."/>
            <person name="Yoshinaga Y."/>
            <person name="Zwiers L.-H."/>
            <person name="Turgeon B."/>
            <person name="Goodwin S."/>
            <person name="Spatafora J."/>
            <person name="Crous P."/>
            <person name="Grigoriev I."/>
        </authorList>
    </citation>
    <scope>NUCLEOTIDE SEQUENCE [LARGE SCALE GENOMIC DNA]</scope>
    <source>
        <strain evidence="2">CBS 304.66</strain>
    </source>
</reference>
<dbReference type="EMBL" id="ML986610">
    <property type="protein sequence ID" value="KAF2265153.1"/>
    <property type="molecule type" value="Genomic_DNA"/>
</dbReference>
<name>A0A9P4N4S9_9PLEO</name>
<protein>
    <submittedName>
        <fullName evidence="1">Uncharacterized protein</fullName>
    </submittedName>
</protein>
<comment type="caution">
    <text evidence="1">The sequence shown here is derived from an EMBL/GenBank/DDBJ whole genome shotgun (WGS) entry which is preliminary data.</text>
</comment>